<sequence length="115" mass="13531">MMDLHAGRRKLNGFTLRQADEWGRTHNQHAYDPVAMAWLMDIRLRQPLYDCLGEDAEGIQTMYFWKGSEQRRHQDQFYLPSCMSAWIALQNIGVENGTIYVQPGSHKNRLITRYD</sequence>
<protein>
    <submittedName>
        <fullName evidence="1">Uncharacterized protein</fullName>
    </submittedName>
</protein>
<dbReference type="Gene3D" id="2.60.120.620">
    <property type="entry name" value="q2cbj1_9rhob like domain"/>
    <property type="match status" value="1"/>
</dbReference>
<dbReference type="Pfam" id="PF05721">
    <property type="entry name" value="PhyH"/>
    <property type="match status" value="1"/>
</dbReference>
<dbReference type="EMBL" id="UINC01038370">
    <property type="protein sequence ID" value="SVB35298.1"/>
    <property type="molecule type" value="Genomic_DNA"/>
</dbReference>
<feature type="non-terminal residue" evidence="1">
    <location>
        <position position="115"/>
    </location>
</feature>
<evidence type="ECO:0000313" key="1">
    <source>
        <dbReference type="EMBL" id="SVB35298.1"/>
    </source>
</evidence>
<name>A0A382DA25_9ZZZZ</name>
<proteinExistence type="predicted"/>
<organism evidence="1">
    <name type="scientific">marine metagenome</name>
    <dbReference type="NCBI Taxonomy" id="408172"/>
    <lineage>
        <taxon>unclassified sequences</taxon>
        <taxon>metagenomes</taxon>
        <taxon>ecological metagenomes</taxon>
    </lineage>
</organism>
<accession>A0A382DA25</accession>
<reference evidence="1" key="1">
    <citation type="submission" date="2018-05" db="EMBL/GenBank/DDBJ databases">
        <authorList>
            <person name="Lanie J.A."/>
            <person name="Ng W.-L."/>
            <person name="Kazmierczak K.M."/>
            <person name="Andrzejewski T.M."/>
            <person name="Davidsen T.M."/>
            <person name="Wayne K.J."/>
            <person name="Tettelin H."/>
            <person name="Glass J.I."/>
            <person name="Rusch D."/>
            <person name="Podicherti R."/>
            <person name="Tsui H.-C.T."/>
            <person name="Winkler M.E."/>
        </authorList>
    </citation>
    <scope>NUCLEOTIDE SEQUENCE</scope>
</reference>
<gene>
    <name evidence="1" type="ORF">METZ01_LOCUS188152</name>
</gene>
<dbReference type="SUPFAM" id="SSF51197">
    <property type="entry name" value="Clavaminate synthase-like"/>
    <property type="match status" value="1"/>
</dbReference>
<dbReference type="InterPro" id="IPR008775">
    <property type="entry name" value="Phytyl_CoA_dOase-like"/>
</dbReference>
<dbReference type="AlphaFoldDB" id="A0A382DA25"/>